<proteinExistence type="inferred from homology"/>
<protein>
    <recommendedName>
        <fullName evidence="3">amidase</fullName>
        <ecNumber evidence="3">3.5.1.4</ecNumber>
    </recommendedName>
</protein>
<dbReference type="PANTHER" id="PTHR11895:SF7">
    <property type="entry name" value="GLUTAMYL-TRNA(GLN) AMIDOTRANSFERASE SUBUNIT A, MITOCHONDRIAL"/>
    <property type="match status" value="1"/>
</dbReference>
<dbReference type="EMBL" id="JAERRJ010000013">
    <property type="protein sequence ID" value="MBL1078839.1"/>
    <property type="molecule type" value="Genomic_DNA"/>
</dbReference>
<evidence type="ECO:0000256" key="3">
    <source>
        <dbReference type="ARBA" id="ARBA00012922"/>
    </source>
</evidence>
<dbReference type="InterPro" id="IPR036928">
    <property type="entry name" value="AS_sf"/>
</dbReference>
<sequence length="492" mass="51837">MSDACATDLVLLPATELAQRIRARRVSPVEVVDAYLARIDAVNPALNAYVTVLADRARAAAKVAEREVSEGRVRGPLHGVPIAVKDLFDFLEGVPNTFGVTEFAGYVPEETAPHVSRLEQLGAIILGKTNTPEFGHKATTDNRLYGPTSTPFAAGHNAGGSSGGSAAAVAAGMCALAQGSDGGGSVRIPAALCGVVGLKPSFGLLAGVVRPDAFFAFNPFMGNGPLARSVEDCALMLEAMAGFDARDPGSVPLPVKSFREAIFQPARGLRVAYLPTLGGFPVAADVAAVIDTAAHALESAGVVVEQPDFTLPASHTEVTDLWLRCTGSAMIGLIETFRDAGLDLRAVSWETLPPHLREATERATTFTTADTRRDQFLRTAIFDALAAIFDRYDAIITPTTGVAAVPNATDGWTVGPTTIDDEPVDPVLGWCLTHPFNYTGSPAISVPAGMTPAGFPVGLQIAAPRFRDDTVLTLAAAFERIRPWHGELRFPR</sequence>
<evidence type="ECO:0000313" key="6">
    <source>
        <dbReference type="Proteomes" id="UP000602198"/>
    </source>
</evidence>
<dbReference type="InterPro" id="IPR020556">
    <property type="entry name" value="Amidase_CS"/>
</dbReference>
<dbReference type="PANTHER" id="PTHR11895">
    <property type="entry name" value="TRANSAMIDASE"/>
    <property type="match status" value="1"/>
</dbReference>
<dbReference type="EC" id="3.5.1.4" evidence="3"/>
<reference evidence="5 6" key="1">
    <citation type="submission" date="2021-01" db="EMBL/GenBank/DDBJ databases">
        <title>WGS of actinomycetes isolated from Thailand.</title>
        <authorList>
            <person name="Thawai C."/>
        </authorList>
    </citation>
    <scope>NUCLEOTIDE SEQUENCE [LARGE SCALE GENOMIC DNA]</scope>
    <source>
        <strain evidence="5 6">LPG 2</strain>
    </source>
</reference>
<dbReference type="SUPFAM" id="SSF75304">
    <property type="entry name" value="Amidase signature (AS) enzymes"/>
    <property type="match status" value="1"/>
</dbReference>
<dbReference type="RefSeq" id="WP_201954708.1">
    <property type="nucleotide sequence ID" value="NZ_JAERRJ010000013.1"/>
</dbReference>
<comment type="similarity">
    <text evidence="2">Belongs to the amidase family.</text>
</comment>
<organism evidence="5 6">
    <name type="scientific">Nocardia acididurans</name>
    <dbReference type="NCBI Taxonomy" id="2802282"/>
    <lineage>
        <taxon>Bacteria</taxon>
        <taxon>Bacillati</taxon>
        <taxon>Actinomycetota</taxon>
        <taxon>Actinomycetes</taxon>
        <taxon>Mycobacteriales</taxon>
        <taxon>Nocardiaceae</taxon>
        <taxon>Nocardia</taxon>
    </lineage>
</organism>
<evidence type="ECO:0000256" key="1">
    <source>
        <dbReference type="ARBA" id="ARBA00001311"/>
    </source>
</evidence>
<comment type="caution">
    <text evidence="5">The sequence shown here is derived from an EMBL/GenBank/DDBJ whole genome shotgun (WGS) entry which is preliminary data.</text>
</comment>
<dbReference type="InterPro" id="IPR000120">
    <property type="entry name" value="Amidase"/>
</dbReference>
<dbReference type="InterPro" id="IPR023631">
    <property type="entry name" value="Amidase_dom"/>
</dbReference>
<name>A0ABS1ME33_9NOCA</name>
<dbReference type="PROSITE" id="PS00571">
    <property type="entry name" value="AMIDASES"/>
    <property type="match status" value="1"/>
</dbReference>
<dbReference type="Proteomes" id="UP000602198">
    <property type="component" value="Unassembled WGS sequence"/>
</dbReference>
<dbReference type="Gene3D" id="3.90.1300.10">
    <property type="entry name" value="Amidase signature (AS) domain"/>
    <property type="match status" value="1"/>
</dbReference>
<dbReference type="Pfam" id="PF01425">
    <property type="entry name" value="Amidase"/>
    <property type="match status" value="1"/>
</dbReference>
<accession>A0ABS1ME33</accession>
<feature type="domain" description="Amidase" evidence="4">
    <location>
        <begin position="30"/>
        <end position="472"/>
    </location>
</feature>
<dbReference type="PIRSF" id="PIRSF001221">
    <property type="entry name" value="Amidase_fungi"/>
    <property type="match status" value="1"/>
</dbReference>
<evidence type="ECO:0000259" key="4">
    <source>
        <dbReference type="Pfam" id="PF01425"/>
    </source>
</evidence>
<evidence type="ECO:0000313" key="5">
    <source>
        <dbReference type="EMBL" id="MBL1078839.1"/>
    </source>
</evidence>
<comment type="catalytic activity">
    <reaction evidence="1">
        <text>a monocarboxylic acid amide + H2O = a monocarboxylate + NH4(+)</text>
        <dbReference type="Rhea" id="RHEA:12020"/>
        <dbReference type="ChEBI" id="CHEBI:15377"/>
        <dbReference type="ChEBI" id="CHEBI:28938"/>
        <dbReference type="ChEBI" id="CHEBI:35757"/>
        <dbReference type="ChEBI" id="CHEBI:83628"/>
        <dbReference type="EC" id="3.5.1.4"/>
    </reaction>
</comment>
<evidence type="ECO:0000256" key="2">
    <source>
        <dbReference type="ARBA" id="ARBA00009199"/>
    </source>
</evidence>
<keyword evidence="6" id="KW-1185">Reference proteome</keyword>
<gene>
    <name evidence="5" type="ORF">JK358_30995</name>
</gene>